<dbReference type="FunFam" id="1.10.8.270:FF:000026">
    <property type="entry name" value="TBC (Tre-2/Bub2/Cdc16) domain family"/>
    <property type="match status" value="1"/>
</dbReference>
<dbReference type="AlphaFoldDB" id="A0A5S6QV46"/>
<dbReference type="WBParaSite" id="TMUE_3000010772.2">
    <property type="protein sequence ID" value="TMUE_3000010772.2"/>
    <property type="gene ID" value="WBGene00286648"/>
</dbReference>
<reference evidence="3" key="1">
    <citation type="submission" date="2013-11" db="EMBL/GenBank/DDBJ databases">
        <authorList>
            <person name="Aslett M."/>
        </authorList>
    </citation>
    <scope>NUCLEOTIDE SEQUENCE [LARGE SCALE GENOMIC DNA]</scope>
    <source>
        <strain evidence="3">Edinburgh</strain>
    </source>
</reference>
<protein>
    <submittedName>
        <fullName evidence="4">TBC1 domain family member 2B</fullName>
    </submittedName>
</protein>
<dbReference type="Proteomes" id="UP000046395">
    <property type="component" value="Unassembled WGS sequence"/>
</dbReference>
<dbReference type="InterPro" id="IPR011993">
    <property type="entry name" value="PH-like_dom_sf"/>
</dbReference>
<evidence type="ECO:0000313" key="3">
    <source>
        <dbReference type="Proteomes" id="UP000046395"/>
    </source>
</evidence>
<reference evidence="4" key="3">
    <citation type="submission" date="2019-12" db="UniProtKB">
        <authorList>
            <consortium name="WormBaseParasite"/>
        </authorList>
    </citation>
    <scope>IDENTIFICATION</scope>
</reference>
<dbReference type="SMART" id="SM00164">
    <property type="entry name" value="TBC"/>
    <property type="match status" value="1"/>
</dbReference>
<dbReference type="PROSITE" id="PS50003">
    <property type="entry name" value="PH_DOMAIN"/>
    <property type="match status" value="1"/>
</dbReference>
<dbReference type="InterPro" id="IPR050302">
    <property type="entry name" value="Rab_GAP_TBC_domain"/>
</dbReference>
<evidence type="ECO:0000259" key="1">
    <source>
        <dbReference type="PROSITE" id="PS50003"/>
    </source>
</evidence>
<dbReference type="InterPro" id="IPR036322">
    <property type="entry name" value="WD40_repeat_dom_sf"/>
</dbReference>
<dbReference type="STRING" id="70415.A0A5S6QV46"/>
<dbReference type="WBParaSite" id="TMUE_3000010772.1">
    <property type="protein sequence ID" value="TMUE_3000010772.1"/>
    <property type="gene ID" value="WBGene00286648"/>
</dbReference>
<dbReference type="SUPFAM" id="SSF47923">
    <property type="entry name" value="Ypt/Rab-GAP domain of gyp1p"/>
    <property type="match status" value="2"/>
</dbReference>
<reference evidence="3" key="2">
    <citation type="submission" date="2014-03" db="EMBL/GenBank/DDBJ databases">
        <title>The whipworm genome and dual-species transcriptomics of an intimate host-pathogen interaction.</title>
        <authorList>
            <person name="Foth B.J."/>
            <person name="Tsai I.J."/>
            <person name="Reid A.J."/>
            <person name="Bancroft A.J."/>
            <person name="Nichol S."/>
            <person name="Tracey A."/>
            <person name="Holroyd N."/>
            <person name="Cotton J.A."/>
            <person name="Stanley E.J."/>
            <person name="Zarowiecki M."/>
            <person name="Liu J.Z."/>
            <person name="Huckvale T."/>
            <person name="Cooper P.J."/>
            <person name="Grencis R.K."/>
            <person name="Berriman M."/>
        </authorList>
    </citation>
    <scope>NUCLEOTIDE SEQUENCE [LARGE SCALE GENOMIC DNA]</scope>
    <source>
        <strain evidence="3">Edinburgh</strain>
    </source>
</reference>
<dbReference type="Pfam" id="PF00566">
    <property type="entry name" value="RabGAP-TBC"/>
    <property type="match status" value="1"/>
</dbReference>
<evidence type="ECO:0000313" key="4">
    <source>
        <dbReference type="WBParaSite" id="TMUE_3000010772.1"/>
    </source>
</evidence>
<feature type="domain" description="Rab-GAP TBC" evidence="2">
    <location>
        <begin position="411"/>
        <end position="610"/>
    </location>
</feature>
<dbReference type="CDD" id="cd00821">
    <property type="entry name" value="PH"/>
    <property type="match status" value="1"/>
</dbReference>
<dbReference type="GO" id="GO:0005096">
    <property type="term" value="F:GTPase activator activity"/>
    <property type="evidence" value="ECO:0007669"/>
    <property type="project" value="TreeGrafter"/>
</dbReference>
<dbReference type="InterPro" id="IPR000195">
    <property type="entry name" value="Rab-GAP-TBC_dom"/>
</dbReference>
<organism evidence="3 4">
    <name type="scientific">Trichuris muris</name>
    <name type="common">Mouse whipworm</name>
    <dbReference type="NCBI Taxonomy" id="70415"/>
    <lineage>
        <taxon>Eukaryota</taxon>
        <taxon>Metazoa</taxon>
        <taxon>Ecdysozoa</taxon>
        <taxon>Nematoda</taxon>
        <taxon>Enoplea</taxon>
        <taxon>Dorylaimia</taxon>
        <taxon>Trichinellida</taxon>
        <taxon>Trichuridae</taxon>
        <taxon>Trichuris</taxon>
    </lineage>
</organism>
<dbReference type="PROSITE" id="PS50086">
    <property type="entry name" value="TBC_RABGAP"/>
    <property type="match status" value="1"/>
</dbReference>
<dbReference type="Gene3D" id="1.10.8.270">
    <property type="entry name" value="putative rabgap domain of human tbc1 domain family member 14 like domains"/>
    <property type="match status" value="1"/>
</dbReference>
<proteinExistence type="predicted"/>
<dbReference type="SUPFAM" id="SSF50978">
    <property type="entry name" value="WD40 repeat-like"/>
    <property type="match status" value="1"/>
</dbReference>
<accession>A0A5S6QV46</accession>
<keyword evidence="3" id="KW-1185">Reference proteome</keyword>
<dbReference type="Gene3D" id="2.30.29.30">
    <property type="entry name" value="Pleckstrin-homology domain (PH domain)/Phosphotyrosine-binding domain (PTB)"/>
    <property type="match status" value="1"/>
</dbReference>
<dbReference type="SUPFAM" id="SSF50729">
    <property type="entry name" value="PH domain-like"/>
    <property type="match status" value="1"/>
</dbReference>
<feature type="domain" description="PH" evidence="1">
    <location>
        <begin position="6"/>
        <end position="110"/>
    </location>
</feature>
<dbReference type="InterPro" id="IPR035969">
    <property type="entry name" value="Rab-GAP_TBC_sf"/>
</dbReference>
<dbReference type="GO" id="GO:0031267">
    <property type="term" value="F:small GTPase binding"/>
    <property type="evidence" value="ECO:0007669"/>
    <property type="project" value="TreeGrafter"/>
</dbReference>
<dbReference type="PANTHER" id="PTHR47219">
    <property type="entry name" value="RAB GTPASE-ACTIVATING PROTEIN 1-LIKE"/>
    <property type="match status" value="1"/>
</dbReference>
<dbReference type="InterPro" id="IPR001849">
    <property type="entry name" value="PH_domain"/>
</dbReference>
<sequence>MSEEHERKLSGHLLLKNQTSAFALLLPRRKYFFILEDRSGQLKFYRNEDDCSAKVPPLGVMDLYKSNVRLLKNHESAFCLQLLDGQKFELAAENPTELFKWFSKITIFRQNSYHRKNTTALTKNRSLDHLIDCLEKRYWHFHSSAHTEKTNNIVCKTRANSSAVDDETVMAVQESTTHSSDSGDSNAIAVNNGQRGRFAAALRQLLQDHYLFSSPLKECHHPKNVVYKMEDNNEKRADQKGMRASVFGSKISKTLEEFRRKEKKPKGTKQMTKRLREESVEYKIVYLKCLLNSVRIYMNDSPNSPEVTLPYGDIATHQDKIIWLTKEAKRTNPSLPDVQSLLAHQSHTDAYGFIQQFTNESEALIYMASLLDMHMKELTNVKNNVRWKAWLHYAKTGIANTRELRTLVRQGIPSKYRSAVWAQMLRRMTQDVKEKYGCNYFRTLVCAFSSTMANKMTDTSRRQINLDLLRTMPNNTHFSQFHSKGIRQLQQVLYAFAAHNPKIGYCQGMNFIAAVALLFVSPEETFWLLIALTECYFPEEYYDSLLTGARASQEVLKDILAQKAPKLMEHLLAADFDISIVSLNWFISLFCDCVPFSVMLRIWDCFFLEGPKVIYRCATALFVMHQQDVIAMDDQISKIRFLKCAVKNLNNADTLFKFAFETMKPFPRRRELLASHSKHIQRIKQQAIRLDRLRLQVTNSAADSCNMDQCKHVKASICIPNTDKVFISFGTNCVSQLGVIDCETESFQIVSRQIPSLILSITIRESDMLLATTIAKTLIAFNIDLQTSSCSYLWEISMQDVVMDIVCHGTTLYAGLLDGSLSIIQNISSSAPSYSDFCYIPIADCTPVSRVLVTQQNYLWLAVGSRICIYEANTLDKVEQIHSSNTHGAEKVSCMETSPMGVWIAWATSNILELWDPIYFTCVHSIRIEETEEEMAQTIDCFVSSIKTVHDTVWIGTHTGRLVVHRLEEAERPTSSLYKPNSCDSCYNQGLIFCCDSHRNQKNVLVHRDSGFSEKLPCQLNSDPCLSHTAPEIEDNLSYHNRDWTSIGSLDTKQNSERKWSAKTRIQSESLIQEIITTRNSHAIITSIPSVQLTEDPLHETSASSSEPETVVECQQSENLTPMETILTDRCKQGQHPSRKIAPCGIRKHVFSPRHYGTLLDLPSSESLQRSGSGSCLSLVSGVTLNSHHKSTILFDSKIAEKGPVYLSILRRCSEEPLVISYTACFVNTSQVQFWSLSADTMPIKLRSFKRRVSTKETQKKE</sequence>
<dbReference type="Gene3D" id="1.10.472.80">
    <property type="entry name" value="Ypt/Rab-GAP domain of gyp1p, domain 3"/>
    <property type="match status" value="1"/>
</dbReference>
<evidence type="ECO:0000259" key="2">
    <source>
        <dbReference type="PROSITE" id="PS50086"/>
    </source>
</evidence>
<name>A0A5S6QV46_TRIMR</name>
<dbReference type="PANTHER" id="PTHR47219:SF20">
    <property type="entry name" value="TBC1 DOMAIN FAMILY MEMBER 2B"/>
    <property type="match status" value="1"/>
</dbReference>
<dbReference type="SMART" id="SM00233">
    <property type="entry name" value="PH"/>
    <property type="match status" value="1"/>
</dbReference>